<accession>A0A0C9Y3T3</accession>
<sequence length="244" mass="26930">MDVSALSLTNLRIFEKIDTRLSAEITVSGTLHNPNGSREEKVPLTPLNVYYKGIGDVSVPEMTLKQGPFRRVVQWSFNPADPKSVPELIRNYYTTPDSHFITFERAYQNAPDPSHGFNFQSVFFQGKRHHMIEKVTVHVGPSVALFKVDVDFLFKKPEGILCDFGIKSLSVEAKLRGQVLAVAKHTFPGAGFVISGSAAQLSPYKAITADISANVATLRAVLGKNPVLDIEVKDAEIMPVVFSR</sequence>
<evidence type="ECO:0000313" key="1">
    <source>
        <dbReference type="EMBL" id="KIK02783.1"/>
    </source>
</evidence>
<proteinExistence type="predicted"/>
<dbReference type="AlphaFoldDB" id="A0A0C9Y3T3"/>
<evidence type="ECO:0000313" key="2">
    <source>
        <dbReference type="Proteomes" id="UP000054477"/>
    </source>
</evidence>
<dbReference type="EMBL" id="KN838588">
    <property type="protein sequence ID" value="KIK02783.1"/>
    <property type="molecule type" value="Genomic_DNA"/>
</dbReference>
<dbReference type="HOGENOM" id="CLU_1138156_0_0_1"/>
<gene>
    <name evidence="1" type="ORF">K443DRAFT_5911</name>
</gene>
<organism evidence="1 2">
    <name type="scientific">Laccaria amethystina LaAM-08-1</name>
    <dbReference type="NCBI Taxonomy" id="1095629"/>
    <lineage>
        <taxon>Eukaryota</taxon>
        <taxon>Fungi</taxon>
        <taxon>Dikarya</taxon>
        <taxon>Basidiomycota</taxon>
        <taxon>Agaricomycotina</taxon>
        <taxon>Agaricomycetes</taxon>
        <taxon>Agaricomycetidae</taxon>
        <taxon>Agaricales</taxon>
        <taxon>Agaricineae</taxon>
        <taxon>Hydnangiaceae</taxon>
        <taxon>Laccaria</taxon>
    </lineage>
</organism>
<reference evidence="2" key="2">
    <citation type="submission" date="2015-01" db="EMBL/GenBank/DDBJ databases">
        <title>Evolutionary Origins and Diversification of the Mycorrhizal Mutualists.</title>
        <authorList>
            <consortium name="DOE Joint Genome Institute"/>
            <consortium name="Mycorrhizal Genomics Consortium"/>
            <person name="Kohler A."/>
            <person name="Kuo A."/>
            <person name="Nagy L.G."/>
            <person name="Floudas D."/>
            <person name="Copeland A."/>
            <person name="Barry K.W."/>
            <person name="Cichocki N."/>
            <person name="Veneault-Fourrey C."/>
            <person name="LaButti K."/>
            <person name="Lindquist E.A."/>
            <person name="Lipzen A."/>
            <person name="Lundell T."/>
            <person name="Morin E."/>
            <person name="Murat C."/>
            <person name="Riley R."/>
            <person name="Ohm R."/>
            <person name="Sun H."/>
            <person name="Tunlid A."/>
            <person name="Henrissat B."/>
            <person name="Grigoriev I.V."/>
            <person name="Hibbett D.S."/>
            <person name="Martin F."/>
        </authorList>
    </citation>
    <scope>NUCLEOTIDE SEQUENCE [LARGE SCALE GENOMIC DNA]</scope>
    <source>
        <strain evidence="2">LaAM-08-1</strain>
    </source>
</reference>
<name>A0A0C9Y3T3_9AGAR</name>
<reference evidence="1 2" key="1">
    <citation type="submission" date="2014-04" db="EMBL/GenBank/DDBJ databases">
        <authorList>
            <consortium name="DOE Joint Genome Institute"/>
            <person name="Kuo A."/>
            <person name="Kohler A."/>
            <person name="Nagy L.G."/>
            <person name="Floudas D."/>
            <person name="Copeland A."/>
            <person name="Barry K.W."/>
            <person name="Cichocki N."/>
            <person name="Veneault-Fourrey C."/>
            <person name="LaButti K."/>
            <person name="Lindquist E.A."/>
            <person name="Lipzen A."/>
            <person name="Lundell T."/>
            <person name="Morin E."/>
            <person name="Murat C."/>
            <person name="Sun H."/>
            <person name="Tunlid A."/>
            <person name="Henrissat B."/>
            <person name="Grigoriev I.V."/>
            <person name="Hibbett D.S."/>
            <person name="Martin F."/>
            <person name="Nordberg H.P."/>
            <person name="Cantor M.N."/>
            <person name="Hua S.X."/>
        </authorList>
    </citation>
    <scope>NUCLEOTIDE SEQUENCE [LARGE SCALE GENOMIC DNA]</scope>
    <source>
        <strain evidence="1 2">LaAM-08-1</strain>
    </source>
</reference>
<dbReference type="Proteomes" id="UP000054477">
    <property type="component" value="Unassembled WGS sequence"/>
</dbReference>
<protein>
    <submittedName>
        <fullName evidence="1">Uncharacterized protein</fullName>
    </submittedName>
</protein>
<keyword evidence="2" id="KW-1185">Reference proteome</keyword>